<feature type="transmembrane region" description="Helical" evidence="6">
    <location>
        <begin position="280"/>
        <end position="301"/>
    </location>
</feature>
<name>A0AAP9LDU3_9GAMM</name>
<evidence type="ECO:0000256" key="3">
    <source>
        <dbReference type="ARBA" id="ARBA00022692"/>
    </source>
</evidence>
<feature type="transmembrane region" description="Helical" evidence="6">
    <location>
        <begin position="253"/>
        <end position="273"/>
    </location>
</feature>
<comment type="subcellular location">
    <subcellularLocation>
        <location evidence="1">Cell membrane</location>
        <topology evidence="1">Multi-pass membrane protein</topology>
    </subcellularLocation>
</comment>
<accession>A0AAP9LDU3</accession>
<feature type="transmembrane region" description="Helical" evidence="6">
    <location>
        <begin position="145"/>
        <end position="164"/>
    </location>
</feature>
<dbReference type="PANTHER" id="PTHR30250">
    <property type="entry name" value="PST FAMILY PREDICTED COLANIC ACID TRANSPORTER"/>
    <property type="match status" value="1"/>
</dbReference>
<evidence type="ECO:0000313" key="8">
    <source>
        <dbReference type="Proteomes" id="UP000464054"/>
    </source>
</evidence>
<dbReference type="GO" id="GO:0005886">
    <property type="term" value="C:plasma membrane"/>
    <property type="evidence" value="ECO:0007669"/>
    <property type="project" value="UniProtKB-SubCell"/>
</dbReference>
<evidence type="ECO:0000256" key="6">
    <source>
        <dbReference type="SAM" id="Phobius"/>
    </source>
</evidence>
<keyword evidence="5 6" id="KW-0472">Membrane</keyword>
<evidence type="ECO:0000256" key="2">
    <source>
        <dbReference type="ARBA" id="ARBA00022475"/>
    </source>
</evidence>
<evidence type="ECO:0000313" key="7">
    <source>
        <dbReference type="EMBL" id="QHQ25094.1"/>
    </source>
</evidence>
<feature type="transmembrane region" description="Helical" evidence="6">
    <location>
        <begin position="375"/>
        <end position="394"/>
    </location>
</feature>
<protein>
    <submittedName>
        <fullName evidence="7">Oligosaccharide flippase family protein</fullName>
    </submittedName>
</protein>
<feature type="transmembrane region" description="Helical" evidence="6">
    <location>
        <begin position="218"/>
        <end position="238"/>
    </location>
</feature>
<feature type="transmembrane region" description="Helical" evidence="6">
    <location>
        <begin position="21"/>
        <end position="41"/>
    </location>
</feature>
<feature type="transmembrane region" description="Helical" evidence="6">
    <location>
        <begin position="56"/>
        <end position="77"/>
    </location>
</feature>
<dbReference type="Pfam" id="PF01943">
    <property type="entry name" value="Polysacc_synt"/>
    <property type="match status" value="1"/>
</dbReference>
<keyword evidence="2" id="KW-1003">Cell membrane</keyword>
<gene>
    <name evidence="7" type="ORF">GMX10_14205</name>
</gene>
<evidence type="ECO:0000256" key="5">
    <source>
        <dbReference type="ARBA" id="ARBA00023136"/>
    </source>
</evidence>
<dbReference type="EMBL" id="CP046377">
    <property type="protein sequence ID" value="QHQ25094.1"/>
    <property type="molecule type" value="Genomic_DNA"/>
</dbReference>
<dbReference type="InterPro" id="IPR050833">
    <property type="entry name" value="Poly_Biosynth_Transport"/>
</dbReference>
<keyword evidence="3 6" id="KW-0812">Transmembrane</keyword>
<keyword evidence="4 6" id="KW-1133">Transmembrane helix</keyword>
<reference evidence="8" key="1">
    <citation type="submission" date="2019-11" db="EMBL/GenBank/DDBJ databases">
        <authorList>
            <person name="Jee S."/>
        </authorList>
    </citation>
    <scope>NUCLEOTIDE SEQUENCE [LARGE SCALE GENOMIC DNA]</scope>
    <source>
        <strain evidence="8">PZ1</strain>
    </source>
</reference>
<feature type="transmembrane region" description="Helical" evidence="6">
    <location>
        <begin position="89"/>
        <end position="109"/>
    </location>
</feature>
<sequence>MKKINFYGIGCAVIKPVIGFTFYRLLNLVFPIVILPLIAFFSDTAVLGDFFLLQTYAFWVSLIIDFGFIRTGVVEYIGSSEKKVVINEIITAQIFIFFCTSILMSFVYLCTNMSLMGYLFVIITGGIQGLIPKWLFQAKSKMFKLCLYEAMSKLICVLILLLLMSRYPSLNSIMISFIFMYIAQCTLIVIGEHDTFCSFRFSSFLSIKKRMAMSKYVFFMRLIGNGYLNSNVIILSILSTPETIAIYGTCERIVKAISSIVTSFGEAIFPYAVSSKKSSININIVFAVLFSLPPVILLLLFNKEIIYILMQKRIELSWESFIFTSPVFFAISTVMSLSGVVACGKYKTDLVLQIIILSLTLLATLFFYLIAKESYAYYAFLMSSIISCVVYFVYLKFSGKHYVKEI</sequence>
<feature type="transmembrane region" description="Helical" evidence="6">
    <location>
        <begin position="170"/>
        <end position="190"/>
    </location>
</feature>
<dbReference type="AlphaFoldDB" id="A0AAP9LDU3"/>
<dbReference type="Proteomes" id="UP000464054">
    <property type="component" value="Chromosome"/>
</dbReference>
<proteinExistence type="predicted"/>
<feature type="transmembrane region" description="Helical" evidence="6">
    <location>
        <begin position="115"/>
        <end position="136"/>
    </location>
</feature>
<feature type="transmembrane region" description="Helical" evidence="6">
    <location>
        <begin position="350"/>
        <end position="369"/>
    </location>
</feature>
<evidence type="ECO:0000256" key="1">
    <source>
        <dbReference type="ARBA" id="ARBA00004651"/>
    </source>
</evidence>
<feature type="transmembrane region" description="Helical" evidence="6">
    <location>
        <begin position="321"/>
        <end position="343"/>
    </location>
</feature>
<organism evidence="7 8">
    <name type="scientific">Pectobacterium parvum</name>
    <dbReference type="NCBI Taxonomy" id="2778550"/>
    <lineage>
        <taxon>Bacteria</taxon>
        <taxon>Pseudomonadati</taxon>
        <taxon>Pseudomonadota</taxon>
        <taxon>Gammaproteobacteria</taxon>
        <taxon>Enterobacterales</taxon>
        <taxon>Pectobacteriaceae</taxon>
        <taxon>Pectobacterium</taxon>
    </lineage>
</organism>
<evidence type="ECO:0000256" key="4">
    <source>
        <dbReference type="ARBA" id="ARBA00022989"/>
    </source>
</evidence>
<dbReference type="PANTHER" id="PTHR30250:SF11">
    <property type="entry name" value="O-ANTIGEN TRANSPORTER-RELATED"/>
    <property type="match status" value="1"/>
</dbReference>
<dbReference type="InterPro" id="IPR002797">
    <property type="entry name" value="Polysacc_synth"/>
</dbReference>